<dbReference type="GO" id="GO:0004134">
    <property type="term" value="F:4-alpha-glucanotransferase activity"/>
    <property type="evidence" value="ECO:0007669"/>
    <property type="project" value="UniProtKB-EC"/>
</dbReference>
<dbReference type="InterPro" id="IPR003385">
    <property type="entry name" value="Glyco_hydro_77"/>
</dbReference>
<keyword evidence="6" id="KW-0119">Carbohydrate metabolism</keyword>
<dbReference type="Proteomes" id="UP000663823">
    <property type="component" value="Unassembled WGS sequence"/>
</dbReference>
<gene>
    <name evidence="9" type="ORF">OTI717_LOCUS40412</name>
</gene>
<reference evidence="9" key="1">
    <citation type="submission" date="2021-02" db="EMBL/GenBank/DDBJ databases">
        <authorList>
            <person name="Nowell W R."/>
        </authorList>
    </citation>
    <scope>NUCLEOTIDE SEQUENCE</scope>
</reference>
<proteinExistence type="inferred from homology"/>
<keyword evidence="4" id="KW-0328">Glycosyltransferase</keyword>
<sequence>MKLISLFFFDSSGDEFFTAITRTLGKDVSLIIEDIGALTPEVLELRDRFQLHGVRIAQKGFTYDADNMYAPHNFIPRSVAYTGKI</sequence>
<evidence type="ECO:0000256" key="7">
    <source>
        <dbReference type="ARBA" id="ARBA00031423"/>
    </source>
</evidence>
<evidence type="ECO:0000313" key="9">
    <source>
        <dbReference type="EMBL" id="CAF4250638.1"/>
    </source>
</evidence>
<name>A0A820ELH5_9BILA</name>
<evidence type="ECO:0000256" key="3">
    <source>
        <dbReference type="ARBA" id="ARBA00012560"/>
    </source>
</evidence>
<dbReference type="SUPFAM" id="SSF51445">
    <property type="entry name" value="(Trans)glycosidases"/>
    <property type="match status" value="1"/>
</dbReference>
<dbReference type="AlphaFoldDB" id="A0A820ELH5"/>
<dbReference type="Gene3D" id="3.20.20.80">
    <property type="entry name" value="Glycosidases"/>
    <property type="match status" value="1"/>
</dbReference>
<dbReference type="EC" id="2.4.1.25" evidence="3"/>
<evidence type="ECO:0000256" key="1">
    <source>
        <dbReference type="ARBA" id="ARBA00000439"/>
    </source>
</evidence>
<evidence type="ECO:0000256" key="5">
    <source>
        <dbReference type="ARBA" id="ARBA00022679"/>
    </source>
</evidence>
<comment type="catalytic activity">
    <reaction evidence="1">
        <text>Transfers a segment of a (1-&gt;4)-alpha-D-glucan to a new position in an acceptor, which may be glucose or a (1-&gt;4)-alpha-D-glucan.</text>
        <dbReference type="EC" id="2.4.1.25"/>
    </reaction>
</comment>
<evidence type="ECO:0000256" key="2">
    <source>
        <dbReference type="ARBA" id="ARBA00005684"/>
    </source>
</evidence>
<dbReference type="InterPro" id="IPR017853">
    <property type="entry name" value="GH"/>
</dbReference>
<dbReference type="Pfam" id="PF02446">
    <property type="entry name" value="Glyco_hydro_77"/>
    <property type="match status" value="1"/>
</dbReference>
<protein>
    <recommendedName>
        <fullName evidence="3">4-alpha-glucanotransferase</fullName>
        <ecNumber evidence="3">2.4.1.25</ecNumber>
    </recommendedName>
    <alternativeName>
        <fullName evidence="7">Amylomaltase</fullName>
    </alternativeName>
    <alternativeName>
        <fullName evidence="8">Disproportionating enzyme</fullName>
    </alternativeName>
</protein>
<evidence type="ECO:0000256" key="6">
    <source>
        <dbReference type="ARBA" id="ARBA00023277"/>
    </source>
</evidence>
<evidence type="ECO:0000313" key="10">
    <source>
        <dbReference type="Proteomes" id="UP000663823"/>
    </source>
</evidence>
<dbReference type="GO" id="GO:0005975">
    <property type="term" value="P:carbohydrate metabolic process"/>
    <property type="evidence" value="ECO:0007669"/>
    <property type="project" value="InterPro"/>
</dbReference>
<evidence type="ECO:0000256" key="8">
    <source>
        <dbReference type="ARBA" id="ARBA00031501"/>
    </source>
</evidence>
<dbReference type="EMBL" id="CAJOAX010032302">
    <property type="protein sequence ID" value="CAF4250638.1"/>
    <property type="molecule type" value="Genomic_DNA"/>
</dbReference>
<keyword evidence="5" id="KW-0808">Transferase</keyword>
<comment type="caution">
    <text evidence="9">The sequence shown here is derived from an EMBL/GenBank/DDBJ whole genome shotgun (WGS) entry which is preliminary data.</text>
</comment>
<comment type="similarity">
    <text evidence="2">Belongs to the disproportionating enzyme family.</text>
</comment>
<accession>A0A820ELH5</accession>
<evidence type="ECO:0000256" key="4">
    <source>
        <dbReference type="ARBA" id="ARBA00022676"/>
    </source>
</evidence>
<organism evidence="9 10">
    <name type="scientific">Rotaria sordida</name>
    <dbReference type="NCBI Taxonomy" id="392033"/>
    <lineage>
        <taxon>Eukaryota</taxon>
        <taxon>Metazoa</taxon>
        <taxon>Spiralia</taxon>
        <taxon>Gnathifera</taxon>
        <taxon>Rotifera</taxon>
        <taxon>Eurotatoria</taxon>
        <taxon>Bdelloidea</taxon>
        <taxon>Philodinida</taxon>
        <taxon>Philodinidae</taxon>
        <taxon>Rotaria</taxon>
    </lineage>
</organism>